<dbReference type="InterPro" id="IPR046623">
    <property type="entry name" value="DUF6536"/>
</dbReference>
<evidence type="ECO:0000313" key="3">
    <source>
        <dbReference type="EMBL" id="KAF5851579.1"/>
    </source>
</evidence>
<dbReference type="PANTHER" id="PTHR35395">
    <property type="entry name" value="DUF6536 DOMAIN-CONTAINING PROTEIN"/>
    <property type="match status" value="1"/>
</dbReference>
<keyword evidence="1" id="KW-0472">Membrane</keyword>
<feature type="transmembrane region" description="Helical" evidence="1">
    <location>
        <begin position="444"/>
        <end position="463"/>
    </location>
</feature>
<name>A0A8H6DXJ3_COCSA</name>
<feature type="transmembrane region" description="Helical" evidence="1">
    <location>
        <begin position="392"/>
        <end position="410"/>
    </location>
</feature>
<dbReference type="Proteomes" id="UP000624244">
    <property type="component" value="Unassembled WGS sequence"/>
</dbReference>
<dbReference type="EMBL" id="WNKQ01000005">
    <property type="protein sequence ID" value="KAF5851579.1"/>
    <property type="molecule type" value="Genomic_DNA"/>
</dbReference>
<dbReference type="PANTHER" id="PTHR35395:SF1">
    <property type="entry name" value="DUF6536 DOMAIN-CONTAINING PROTEIN"/>
    <property type="match status" value="1"/>
</dbReference>
<evidence type="ECO:0000256" key="1">
    <source>
        <dbReference type="SAM" id="Phobius"/>
    </source>
</evidence>
<feature type="transmembrane region" description="Helical" evidence="1">
    <location>
        <begin position="31"/>
        <end position="57"/>
    </location>
</feature>
<reference evidence="3" key="1">
    <citation type="submission" date="2019-11" db="EMBL/GenBank/DDBJ databases">
        <title>Bipolaris sorokiniana Genome sequencing.</title>
        <authorList>
            <person name="Wang H."/>
        </authorList>
    </citation>
    <scope>NUCLEOTIDE SEQUENCE</scope>
</reference>
<dbReference type="AlphaFoldDB" id="A0A8H6DXJ3"/>
<feature type="domain" description="DUF6536" evidence="2">
    <location>
        <begin position="28"/>
        <end position="179"/>
    </location>
</feature>
<gene>
    <name evidence="3" type="ORF">GGP41_004474</name>
</gene>
<protein>
    <recommendedName>
        <fullName evidence="2">DUF6536 domain-containing protein</fullName>
    </recommendedName>
</protein>
<keyword evidence="1" id="KW-0812">Transmembrane</keyword>
<accession>A0A8H6DXJ3</accession>
<feature type="transmembrane region" description="Helical" evidence="1">
    <location>
        <begin position="526"/>
        <end position="546"/>
    </location>
</feature>
<keyword evidence="1" id="KW-1133">Transmembrane helix</keyword>
<evidence type="ECO:0000259" key="2">
    <source>
        <dbReference type="Pfam" id="PF20163"/>
    </source>
</evidence>
<feature type="transmembrane region" description="Helical" evidence="1">
    <location>
        <begin position="304"/>
        <end position="326"/>
    </location>
</feature>
<sequence>MHYSPGTLLSSNTFSLSSHERLARFSGWRGGLLLAIIGTSLVLLFNIICAIVAAAVGKPHEEISTLYTGSCVAASRLSTGLHLLINILSSSLLGASSYCMQRLVAPTREEIDKAHEKGKWLDVGVLSLRNLPNISKRRLAVWSLLALSSFPLHFLYNSVVFQTIAANDIDFLLIEKAFLTTRGGWEVFISEIDLNYEYGENIDDHYQAVQETLLNGQYLNTSRFENISTTECLKRYSQTFITAGNGFAILPTESSNDNTYKNDSISYVLAGTGQFELPFNSTEVLYCLSEISPERCRVQLSQNIMYIVIACNMLKIALMFVVLRWMNHETIVTIGDAIDTFIRIPDDTTKDCCLMVTSTMKKRWKTAEARSSERYQSGSKTHWYNAISGKRWLFSLVSYVLVIAAAGVFYRHIGDRTAECYDQTPDSAPDWKVCRWNSFGNVDFRFLLSVYLGFTSIIPYVLLANAPQVIASFLYLSYNGLFTAMVANREWTSYAQKRAALRVTVPTPSQCSTYFLSLPYKYGSPLIIASILLHWFISQTLFIARIDIYRNGVLTPTSRDWWRHQYSVTDLGFSDSALIATIVMASLLVAVCVALAGVCTYPKDMPHGGTNSAIISAACHVKQMDDAEAKGLDEIAERPLQWGVTIEGTKDQVGHCSFSDRAVLKPVEGCLYA</sequence>
<comment type="caution">
    <text evidence="3">The sequence shown here is derived from an EMBL/GenBank/DDBJ whole genome shotgun (WGS) entry which is preliminary data.</text>
</comment>
<proteinExistence type="predicted"/>
<feature type="transmembrane region" description="Helical" evidence="1">
    <location>
        <begin position="577"/>
        <end position="598"/>
    </location>
</feature>
<organism evidence="3 4">
    <name type="scientific">Cochliobolus sativus</name>
    <name type="common">Common root rot and spot blotch fungus</name>
    <name type="synonym">Bipolaris sorokiniana</name>
    <dbReference type="NCBI Taxonomy" id="45130"/>
    <lineage>
        <taxon>Eukaryota</taxon>
        <taxon>Fungi</taxon>
        <taxon>Dikarya</taxon>
        <taxon>Ascomycota</taxon>
        <taxon>Pezizomycotina</taxon>
        <taxon>Dothideomycetes</taxon>
        <taxon>Pleosporomycetidae</taxon>
        <taxon>Pleosporales</taxon>
        <taxon>Pleosporineae</taxon>
        <taxon>Pleosporaceae</taxon>
        <taxon>Bipolaris</taxon>
    </lineage>
</organism>
<feature type="transmembrane region" description="Helical" evidence="1">
    <location>
        <begin position="469"/>
        <end position="488"/>
    </location>
</feature>
<dbReference type="Pfam" id="PF20163">
    <property type="entry name" value="DUF6536"/>
    <property type="match status" value="1"/>
</dbReference>
<evidence type="ECO:0000313" key="4">
    <source>
        <dbReference type="Proteomes" id="UP000624244"/>
    </source>
</evidence>